<dbReference type="AlphaFoldDB" id="A0A067NYV1"/>
<dbReference type="OrthoDB" id="18388at2759"/>
<proteinExistence type="inferred from homology"/>
<evidence type="ECO:0000313" key="6">
    <source>
        <dbReference type="EMBL" id="KDQ33248.1"/>
    </source>
</evidence>
<comment type="subunit">
    <text evidence="3">Component of the pre-66S ribosomal particle.</text>
</comment>
<protein>
    <recommendedName>
        <fullName evidence="4">Ribosome biogenesis protein NSA1</fullName>
    </recommendedName>
</protein>
<dbReference type="VEuPathDB" id="FungiDB:PLEOSDRAFT_1033176"/>
<dbReference type="Gene3D" id="2.130.10.10">
    <property type="entry name" value="YVTN repeat-like/Quinoprotein amine dehydrogenase"/>
    <property type="match status" value="2"/>
</dbReference>
<evidence type="ECO:0000256" key="1">
    <source>
        <dbReference type="ARBA" id="ARBA00002889"/>
    </source>
</evidence>
<dbReference type="STRING" id="1137138.A0A067NYV1"/>
<organism evidence="6 7">
    <name type="scientific">Pleurotus ostreatus (strain PC15)</name>
    <name type="common">Oyster mushroom</name>
    <dbReference type="NCBI Taxonomy" id="1137138"/>
    <lineage>
        <taxon>Eukaryota</taxon>
        <taxon>Fungi</taxon>
        <taxon>Dikarya</taxon>
        <taxon>Basidiomycota</taxon>
        <taxon>Agaricomycotina</taxon>
        <taxon>Agaricomycetes</taxon>
        <taxon>Agaricomycetidae</taxon>
        <taxon>Agaricales</taxon>
        <taxon>Pleurotineae</taxon>
        <taxon>Pleurotaceae</taxon>
        <taxon>Pleurotus</taxon>
    </lineage>
</organism>
<evidence type="ECO:0000256" key="2">
    <source>
        <dbReference type="ARBA" id="ARBA00007861"/>
    </source>
</evidence>
<comment type="function">
    <text evidence="1">Involved in the biogenesis of the 60S ribosomal subunit.</text>
</comment>
<dbReference type="SUPFAM" id="SSF50978">
    <property type="entry name" value="WD40 repeat-like"/>
    <property type="match status" value="1"/>
</dbReference>
<feature type="compositionally biased region" description="Acidic residues" evidence="5">
    <location>
        <begin position="372"/>
        <end position="395"/>
    </location>
</feature>
<name>A0A067NYV1_PLEO1</name>
<dbReference type="PANTHER" id="PTHR16038:SF4">
    <property type="entry name" value="WD REPEAT-CONTAINING PROTEIN 74"/>
    <property type="match status" value="1"/>
</dbReference>
<dbReference type="GO" id="GO:0005730">
    <property type="term" value="C:nucleolus"/>
    <property type="evidence" value="ECO:0007669"/>
    <property type="project" value="InterPro"/>
</dbReference>
<gene>
    <name evidence="6" type="ORF">PLEOSDRAFT_1033176</name>
</gene>
<dbReference type="CDD" id="cd22857">
    <property type="entry name" value="WDR74"/>
    <property type="match status" value="1"/>
</dbReference>
<sequence>MAQFLIGDELGNIKRLHYNPNPSNTDDPKTTIKTVLNGSTSASSVQALSTSGDSRMVVAARANKTVHVYKWNEDETLEARCSWSETRMKPETRFVGLAFSNDTVYSCTSNGAFRRTGLPEASSADPTPTHQLAALPSNLHAWRMSPDSETFAYGGDEIDLSVWNVEQAFMDRTNLKSDNPTSKKRKRNAQLLPGEIWRANNVPNDHLGLRQPIRISSLTYLPNTSPHHLATGTQFGDVRLYDTRAARRPLSNWKIFKDGSGVKTVEAGPSNHQIFVSDSQSRLFAVDIRNGSVSYGYKGIAGAVSSVALSQSLMASTSLDRYVRIHSIFAPPLQAGKAQDEKGDVLEKLFVTSIPTAIVCDEEAMLPADGEHQDEDEDEDDIWQNMEGVDDEQDEPQSRKQRRK</sequence>
<dbReference type="SMART" id="SM00320">
    <property type="entry name" value="WD40"/>
    <property type="match status" value="3"/>
</dbReference>
<evidence type="ECO:0000256" key="3">
    <source>
        <dbReference type="ARBA" id="ARBA00011187"/>
    </source>
</evidence>
<dbReference type="EMBL" id="KL198004">
    <property type="protein sequence ID" value="KDQ33248.1"/>
    <property type="molecule type" value="Genomic_DNA"/>
</dbReference>
<dbReference type="Proteomes" id="UP000027073">
    <property type="component" value="Unassembled WGS sequence"/>
</dbReference>
<dbReference type="GO" id="GO:0042273">
    <property type="term" value="P:ribosomal large subunit biogenesis"/>
    <property type="evidence" value="ECO:0007669"/>
    <property type="project" value="InterPro"/>
</dbReference>
<evidence type="ECO:0000256" key="5">
    <source>
        <dbReference type="SAM" id="MobiDB-lite"/>
    </source>
</evidence>
<dbReference type="InterPro" id="IPR015943">
    <property type="entry name" value="WD40/YVTN_repeat-like_dom_sf"/>
</dbReference>
<reference evidence="7" key="1">
    <citation type="journal article" date="2014" name="Proc. Natl. Acad. Sci. U.S.A.">
        <title>Extensive sampling of basidiomycete genomes demonstrates inadequacy of the white-rot/brown-rot paradigm for wood decay fungi.</title>
        <authorList>
            <person name="Riley R."/>
            <person name="Salamov A.A."/>
            <person name="Brown D.W."/>
            <person name="Nagy L.G."/>
            <person name="Floudas D."/>
            <person name="Held B.W."/>
            <person name="Levasseur A."/>
            <person name="Lombard V."/>
            <person name="Morin E."/>
            <person name="Otillar R."/>
            <person name="Lindquist E.A."/>
            <person name="Sun H."/>
            <person name="LaButti K.M."/>
            <person name="Schmutz J."/>
            <person name="Jabbour D."/>
            <person name="Luo H."/>
            <person name="Baker S.E."/>
            <person name="Pisabarro A.G."/>
            <person name="Walton J.D."/>
            <person name="Blanchette R.A."/>
            <person name="Henrissat B."/>
            <person name="Martin F."/>
            <person name="Cullen D."/>
            <person name="Hibbett D.S."/>
            <person name="Grigoriev I.V."/>
        </authorList>
    </citation>
    <scope>NUCLEOTIDE SEQUENCE [LARGE SCALE GENOMIC DNA]</scope>
    <source>
        <strain evidence="7">PC15</strain>
    </source>
</reference>
<dbReference type="FunCoup" id="A0A067NYV1">
    <property type="interactions" value="266"/>
</dbReference>
<accession>A0A067NYV1</accession>
<dbReference type="InterPro" id="IPR036322">
    <property type="entry name" value="WD40_repeat_dom_sf"/>
</dbReference>
<dbReference type="InterPro" id="IPR001680">
    <property type="entry name" value="WD40_rpt"/>
</dbReference>
<dbReference type="HOGENOM" id="CLU_033769_1_0_1"/>
<dbReference type="GO" id="GO:0030687">
    <property type="term" value="C:preribosome, large subunit precursor"/>
    <property type="evidence" value="ECO:0007669"/>
    <property type="project" value="TreeGrafter"/>
</dbReference>
<dbReference type="InterPro" id="IPR037379">
    <property type="entry name" value="WDR74/Nsa1"/>
</dbReference>
<comment type="similarity">
    <text evidence="2">Belongs to the NSA1 family.</text>
</comment>
<evidence type="ECO:0000313" key="7">
    <source>
        <dbReference type="Proteomes" id="UP000027073"/>
    </source>
</evidence>
<feature type="region of interest" description="Disordered" evidence="5">
    <location>
        <begin position="364"/>
        <end position="404"/>
    </location>
</feature>
<evidence type="ECO:0000256" key="4">
    <source>
        <dbReference type="ARBA" id="ARBA00014234"/>
    </source>
</evidence>
<dbReference type="InParanoid" id="A0A067NYV1"/>
<dbReference type="PANTHER" id="PTHR16038">
    <property type="entry name" value="NOP SEVEN ASSOCIATED PROTEIN 1"/>
    <property type="match status" value="1"/>
</dbReference>